<reference evidence="2 3" key="1">
    <citation type="submission" date="2019-05" db="EMBL/GenBank/DDBJ databases">
        <title>Emergence of the Ug99 lineage of the wheat stem rust pathogen through somatic hybridization.</title>
        <authorList>
            <person name="Li F."/>
            <person name="Upadhyaya N.M."/>
            <person name="Sperschneider J."/>
            <person name="Matny O."/>
            <person name="Nguyen-Phuc H."/>
            <person name="Mago R."/>
            <person name="Raley C."/>
            <person name="Miller M.E."/>
            <person name="Silverstein K.A.T."/>
            <person name="Henningsen E."/>
            <person name="Hirsch C.D."/>
            <person name="Visser B."/>
            <person name="Pretorius Z.A."/>
            <person name="Steffenson B.J."/>
            <person name="Schwessinger B."/>
            <person name="Dodds P.N."/>
            <person name="Figueroa M."/>
        </authorList>
    </citation>
    <scope>NUCLEOTIDE SEQUENCE [LARGE SCALE GENOMIC DNA]</scope>
    <source>
        <strain evidence="2">21-0</strain>
    </source>
</reference>
<dbReference type="EMBL" id="VSWC01000105">
    <property type="protein sequence ID" value="KAA1087749.1"/>
    <property type="molecule type" value="Genomic_DNA"/>
</dbReference>
<keyword evidence="3" id="KW-1185">Reference proteome</keyword>
<sequence>MSVANSSHPMLLALLLRQSGASERQTFHSLSASDPEEEKFRISRSMPADPSPSTPTTS</sequence>
<gene>
    <name evidence="2" type="ORF">PGT21_036309</name>
</gene>
<feature type="region of interest" description="Disordered" evidence="1">
    <location>
        <begin position="22"/>
        <end position="58"/>
    </location>
</feature>
<dbReference type="AlphaFoldDB" id="A0A5B0NIQ5"/>
<organism evidence="2 3">
    <name type="scientific">Puccinia graminis f. sp. tritici</name>
    <dbReference type="NCBI Taxonomy" id="56615"/>
    <lineage>
        <taxon>Eukaryota</taxon>
        <taxon>Fungi</taxon>
        <taxon>Dikarya</taxon>
        <taxon>Basidiomycota</taxon>
        <taxon>Pucciniomycotina</taxon>
        <taxon>Pucciniomycetes</taxon>
        <taxon>Pucciniales</taxon>
        <taxon>Pucciniaceae</taxon>
        <taxon>Puccinia</taxon>
    </lineage>
</organism>
<comment type="caution">
    <text evidence="2">The sequence shown here is derived from an EMBL/GenBank/DDBJ whole genome shotgun (WGS) entry which is preliminary data.</text>
</comment>
<feature type="compositionally biased region" description="Pro residues" evidence="1">
    <location>
        <begin position="49"/>
        <end position="58"/>
    </location>
</feature>
<accession>A0A5B0NIQ5</accession>
<protein>
    <submittedName>
        <fullName evidence="2">Uncharacterized protein</fullName>
    </submittedName>
</protein>
<evidence type="ECO:0000313" key="2">
    <source>
        <dbReference type="EMBL" id="KAA1087749.1"/>
    </source>
</evidence>
<name>A0A5B0NIQ5_PUCGR</name>
<feature type="compositionally biased region" description="Polar residues" evidence="1">
    <location>
        <begin position="22"/>
        <end position="32"/>
    </location>
</feature>
<evidence type="ECO:0000313" key="3">
    <source>
        <dbReference type="Proteomes" id="UP000324748"/>
    </source>
</evidence>
<evidence type="ECO:0000256" key="1">
    <source>
        <dbReference type="SAM" id="MobiDB-lite"/>
    </source>
</evidence>
<proteinExistence type="predicted"/>
<dbReference type="Proteomes" id="UP000324748">
    <property type="component" value="Unassembled WGS sequence"/>
</dbReference>